<geneLocation type="plasmid" evidence="1">
    <name>pSa1423-160k</name>
</geneLocation>
<gene>
    <name evidence="1" type="ORF">NNIBIDOC_00156</name>
</gene>
<protein>
    <submittedName>
        <fullName evidence="1">Uncharacterized protein</fullName>
    </submittedName>
</protein>
<dbReference type="RefSeq" id="WP_225312377.1">
    <property type="nucleotide sequence ID" value="NZ_MK356558.1"/>
</dbReference>
<reference evidence="1" key="1">
    <citation type="submission" date="2019-01" db="EMBL/GenBank/DDBJ databases">
        <title>Salmonella strain 1423 plasmid sequences.</title>
        <authorList>
            <person name="Chen K."/>
            <person name="Chen S."/>
        </authorList>
    </citation>
    <scope>NUCLEOTIDE SEQUENCE</scope>
    <source>
        <strain evidence="1">Sa1423</strain>
        <plasmid evidence="1">pSa1423-160k</plasmid>
    </source>
</reference>
<evidence type="ECO:0000313" key="1">
    <source>
        <dbReference type="EMBL" id="QBM91485.1"/>
    </source>
</evidence>
<dbReference type="EMBL" id="MK356558">
    <property type="protein sequence ID" value="QBM91485.1"/>
    <property type="molecule type" value="Genomic_DNA"/>
</dbReference>
<organism evidence="1">
    <name type="scientific">Salmonella sp</name>
    <dbReference type="NCBI Taxonomy" id="599"/>
    <lineage>
        <taxon>Bacteria</taxon>
        <taxon>Pseudomonadati</taxon>
        <taxon>Pseudomonadota</taxon>
        <taxon>Gammaproteobacteria</taxon>
        <taxon>Enterobacterales</taxon>
        <taxon>Enterobacteriaceae</taxon>
        <taxon>Salmonella</taxon>
    </lineage>
</organism>
<name>A0A482EXA4_SALSP</name>
<proteinExistence type="predicted"/>
<dbReference type="AlphaFoldDB" id="A0A482EXA4"/>
<sequence length="177" mass="19751">MNAINAKLRQRQVRLNDRVVPALSGPSSLLRDEIRCFTGSSDSRRSLPEINRQVSYLTGRIKTSTTQATSVMNAVAIITLTCSLLRCSNESGNQFNHANKAYRCAPKEHQKGIIENNSLGTQKDVYWYMFTTKKMNLKRMVLKKKKDNFDCNCALAISESLPNNNAVIEHTSGGPIA</sequence>
<keyword evidence="1" id="KW-0614">Plasmid</keyword>
<accession>A0A482EXA4</accession>